<organism evidence="1 2">
    <name type="scientific">Streptomyces formicae</name>
    <dbReference type="NCBI Taxonomy" id="1616117"/>
    <lineage>
        <taxon>Bacteria</taxon>
        <taxon>Bacillati</taxon>
        <taxon>Actinomycetota</taxon>
        <taxon>Actinomycetes</taxon>
        <taxon>Kitasatosporales</taxon>
        <taxon>Streptomycetaceae</taxon>
        <taxon>Streptomyces</taxon>
    </lineage>
</organism>
<evidence type="ECO:0000313" key="2">
    <source>
        <dbReference type="Proteomes" id="UP000828924"/>
    </source>
</evidence>
<evidence type="ECO:0000313" key="1">
    <source>
        <dbReference type="EMBL" id="UNM14711.1"/>
    </source>
</evidence>
<gene>
    <name evidence="1" type="ORF">J4032_27515</name>
</gene>
<reference evidence="1 2" key="1">
    <citation type="submission" date="2021-03" db="EMBL/GenBank/DDBJ databases">
        <title>Complete genome of Streptomyces formicae strain 1H-GS9 (DSM 100524).</title>
        <authorList>
            <person name="Atanasov K.E."/>
            <person name="Altabella T."/>
            <person name="Ferrer A."/>
        </authorList>
    </citation>
    <scope>NUCLEOTIDE SEQUENCE [LARGE SCALE GENOMIC DNA]</scope>
    <source>
        <strain evidence="1 2">1H-GS9</strain>
    </source>
</reference>
<dbReference type="RefSeq" id="WP_242334957.1">
    <property type="nucleotide sequence ID" value="NZ_CP071872.1"/>
</dbReference>
<proteinExistence type="predicted"/>
<dbReference type="Proteomes" id="UP000828924">
    <property type="component" value="Chromosome"/>
</dbReference>
<name>A0ABY3WT19_9ACTN</name>
<sequence>MAAWTGEAVIEAPVIIRPRVGGIAFVDELPTDRGLEDALLPWLLAAQSILCLVGCTIVDLGAEFAAGGVL</sequence>
<dbReference type="EMBL" id="CP071872">
    <property type="protein sequence ID" value="UNM14711.1"/>
    <property type="molecule type" value="Genomic_DNA"/>
</dbReference>
<keyword evidence="2" id="KW-1185">Reference proteome</keyword>
<protein>
    <submittedName>
        <fullName evidence="1">Uncharacterized protein</fullName>
    </submittedName>
</protein>
<accession>A0ABY3WT19</accession>